<accession>A0AAD8N9M6</accession>
<feature type="compositionally biased region" description="Basic and acidic residues" evidence="1">
    <location>
        <begin position="208"/>
        <end position="232"/>
    </location>
</feature>
<name>A0AAD8N9M6_9APIA</name>
<protein>
    <submittedName>
        <fullName evidence="3">Cell number regulator 6</fullName>
    </submittedName>
</protein>
<reference evidence="3" key="1">
    <citation type="submission" date="2023-02" db="EMBL/GenBank/DDBJ databases">
        <title>Genome of toxic invasive species Heracleum sosnowskyi carries increased number of genes despite the absence of recent whole-genome duplications.</title>
        <authorList>
            <person name="Schelkunov M."/>
            <person name="Shtratnikova V."/>
            <person name="Makarenko M."/>
            <person name="Klepikova A."/>
            <person name="Omelchenko D."/>
            <person name="Novikova G."/>
            <person name="Obukhova E."/>
            <person name="Bogdanov V."/>
            <person name="Penin A."/>
            <person name="Logacheva M."/>
        </authorList>
    </citation>
    <scope>NUCLEOTIDE SEQUENCE</scope>
    <source>
        <strain evidence="3">Hsosn_3</strain>
        <tissue evidence="3">Leaf</tissue>
    </source>
</reference>
<dbReference type="EMBL" id="JAUIZM010000001">
    <property type="protein sequence ID" value="KAK1400696.1"/>
    <property type="molecule type" value="Genomic_DNA"/>
</dbReference>
<evidence type="ECO:0000313" key="3">
    <source>
        <dbReference type="EMBL" id="KAK1400696.1"/>
    </source>
</evidence>
<dbReference type="Pfam" id="PF04749">
    <property type="entry name" value="PLAC8"/>
    <property type="match status" value="1"/>
</dbReference>
<evidence type="ECO:0000256" key="2">
    <source>
        <dbReference type="SAM" id="Phobius"/>
    </source>
</evidence>
<feature type="transmembrane region" description="Helical" evidence="2">
    <location>
        <begin position="99"/>
        <end position="122"/>
    </location>
</feature>
<proteinExistence type="predicted"/>
<feature type="compositionally biased region" description="Low complexity" evidence="1">
    <location>
        <begin position="233"/>
        <end position="245"/>
    </location>
</feature>
<keyword evidence="2" id="KW-0472">Membrane</keyword>
<dbReference type="Proteomes" id="UP001237642">
    <property type="component" value="Unassembled WGS sequence"/>
</dbReference>
<keyword evidence="2" id="KW-1133">Transmembrane helix</keyword>
<reference evidence="3" key="2">
    <citation type="submission" date="2023-05" db="EMBL/GenBank/DDBJ databases">
        <authorList>
            <person name="Schelkunov M.I."/>
        </authorList>
    </citation>
    <scope>NUCLEOTIDE SEQUENCE</scope>
    <source>
        <strain evidence="3">Hsosn_3</strain>
        <tissue evidence="3">Leaf</tissue>
    </source>
</reference>
<dbReference type="PANTHER" id="PTHR15907">
    <property type="entry name" value="DUF614 FAMILY PROTEIN-RELATED"/>
    <property type="match status" value="1"/>
</dbReference>
<comment type="caution">
    <text evidence="3">The sequence shown here is derived from an EMBL/GenBank/DDBJ whole genome shotgun (WGS) entry which is preliminary data.</text>
</comment>
<keyword evidence="2" id="KW-0812">Transmembrane</keyword>
<keyword evidence="4" id="KW-1185">Reference proteome</keyword>
<dbReference type="AlphaFoldDB" id="A0AAD8N9M6"/>
<dbReference type="NCBIfam" id="TIGR01571">
    <property type="entry name" value="A_thal_Cys_rich"/>
    <property type="match status" value="1"/>
</dbReference>
<evidence type="ECO:0000256" key="1">
    <source>
        <dbReference type="SAM" id="MobiDB-lite"/>
    </source>
</evidence>
<sequence>MAEGTYVKLTKDQNALQEINPGELNQPIDVARVNARKCPECGQPLPQSYQPPADEDWSTGICGCAEDPESCFTGLFCPCVLFGRNIETLQEEISQNGACVCHVIFVEGGMALAAITALVSGIDPDTTLLIVEGLLFAWWGCGIYTSMARQSLQRKYHLKDSPCDPCMVHCCMHWCALCQEHRETRSRLANDHRETTMVDPPPVQEMNARSKPDQEMKARSKRVQEMNSRSKQESASSSSSSSSSSVNDAENRLAIQPV</sequence>
<gene>
    <name evidence="3" type="ORF">POM88_000301</name>
</gene>
<feature type="region of interest" description="Disordered" evidence="1">
    <location>
        <begin position="189"/>
        <end position="258"/>
    </location>
</feature>
<organism evidence="3 4">
    <name type="scientific">Heracleum sosnowskyi</name>
    <dbReference type="NCBI Taxonomy" id="360622"/>
    <lineage>
        <taxon>Eukaryota</taxon>
        <taxon>Viridiplantae</taxon>
        <taxon>Streptophyta</taxon>
        <taxon>Embryophyta</taxon>
        <taxon>Tracheophyta</taxon>
        <taxon>Spermatophyta</taxon>
        <taxon>Magnoliopsida</taxon>
        <taxon>eudicotyledons</taxon>
        <taxon>Gunneridae</taxon>
        <taxon>Pentapetalae</taxon>
        <taxon>asterids</taxon>
        <taxon>campanulids</taxon>
        <taxon>Apiales</taxon>
        <taxon>Apiaceae</taxon>
        <taxon>Apioideae</taxon>
        <taxon>apioid superclade</taxon>
        <taxon>Tordylieae</taxon>
        <taxon>Tordyliinae</taxon>
        <taxon>Heracleum</taxon>
    </lineage>
</organism>
<dbReference type="InterPro" id="IPR006461">
    <property type="entry name" value="PLAC_motif_containing"/>
</dbReference>
<evidence type="ECO:0000313" key="4">
    <source>
        <dbReference type="Proteomes" id="UP001237642"/>
    </source>
</evidence>
<feature type="transmembrane region" description="Helical" evidence="2">
    <location>
        <begin position="128"/>
        <end position="147"/>
    </location>
</feature>